<evidence type="ECO:0000256" key="1">
    <source>
        <dbReference type="SAM" id="Phobius"/>
    </source>
</evidence>
<organism evidence="2 3">
    <name type="scientific">Thelohanellus kitauei</name>
    <name type="common">Myxosporean</name>
    <dbReference type="NCBI Taxonomy" id="669202"/>
    <lineage>
        <taxon>Eukaryota</taxon>
        <taxon>Metazoa</taxon>
        <taxon>Cnidaria</taxon>
        <taxon>Myxozoa</taxon>
        <taxon>Myxosporea</taxon>
        <taxon>Bivalvulida</taxon>
        <taxon>Platysporina</taxon>
        <taxon>Myxobolidae</taxon>
        <taxon>Thelohanellus</taxon>
    </lineage>
</organism>
<dbReference type="EMBL" id="JWZT01001718">
    <property type="protein sequence ID" value="KII71576.1"/>
    <property type="molecule type" value="Genomic_DNA"/>
</dbReference>
<feature type="transmembrane region" description="Helical" evidence="1">
    <location>
        <begin position="160"/>
        <end position="183"/>
    </location>
</feature>
<protein>
    <submittedName>
        <fullName evidence="2">Uncharacterized protein</fullName>
    </submittedName>
</protein>
<dbReference type="AlphaFoldDB" id="A0A0C2MW51"/>
<evidence type="ECO:0000313" key="2">
    <source>
        <dbReference type="EMBL" id="KII71576.1"/>
    </source>
</evidence>
<name>A0A0C2MW51_THEKT</name>
<evidence type="ECO:0000313" key="3">
    <source>
        <dbReference type="Proteomes" id="UP000031668"/>
    </source>
</evidence>
<comment type="caution">
    <text evidence="2">The sequence shown here is derived from an EMBL/GenBank/DDBJ whole genome shotgun (WGS) entry which is preliminary data.</text>
</comment>
<sequence>MHLKKLSSWVLFIVFESLCIASCGVLISASRSNSVLGTHIFSSKNFAEYVTHHVGKGSSGEKYIRIRDEPGYSKNFTMIKVFIVATACVAVFVTLFTAASLVFKQIRAGSGFLLVLCALVLSAFSVVYTVHCSRIIRDPTFASEAAAFEKSFPKSYVRHVYYLLIFTWPITILFYLYAAYVLWDCYRNKLFQDIPNEDVVEYSIFPRAI</sequence>
<proteinExistence type="predicted"/>
<feature type="transmembrane region" description="Helical" evidence="1">
    <location>
        <begin position="109"/>
        <end position="130"/>
    </location>
</feature>
<keyword evidence="1" id="KW-0812">Transmembrane</keyword>
<keyword evidence="1" id="KW-0472">Membrane</keyword>
<feature type="transmembrane region" description="Helical" evidence="1">
    <location>
        <begin position="6"/>
        <end position="27"/>
    </location>
</feature>
<reference evidence="2 3" key="1">
    <citation type="journal article" date="2014" name="Genome Biol. Evol.">
        <title>The genome of the myxosporean Thelohanellus kitauei shows adaptations to nutrient acquisition within its fish host.</title>
        <authorList>
            <person name="Yang Y."/>
            <person name="Xiong J."/>
            <person name="Zhou Z."/>
            <person name="Huo F."/>
            <person name="Miao W."/>
            <person name="Ran C."/>
            <person name="Liu Y."/>
            <person name="Zhang J."/>
            <person name="Feng J."/>
            <person name="Wang M."/>
            <person name="Wang M."/>
            <person name="Wang L."/>
            <person name="Yao B."/>
        </authorList>
    </citation>
    <scope>NUCLEOTIDE SEQUENCE [LARGE SCALE GENOMIC DNA]</scope>
    <source>
        <strain evidence="2">Wuqing</strain>
    </source>
</reference>
<accession>A0A0C2MW51</accession>
<gene>
    <name evidence="2" type="ORF">RF11_04621</name>
</gene>
<dbReference type="Proteomes" id="UP000031668">
    <property type="component" value="Unassembled WGS sequence"/>
</dbReference>
<keyword evidence="3" id="KW-1185">Reference proteome</keyword>
<keyword evidence="1" id="KW-1133">Transmembrane helix</keyword>
<feature type="transmembrane region" description="Helical" evidence="1">
    <location>
        <begin position="81"/>
        <end position="103"/>
    </location>
</feature>